<dbReference type="HOGENOM" id="CLU_080179_0_0_11"/>
<dbReference type="PANTHER" id="PTHR35568">
    <property type="entry name" value="TRANSCRIPTIONAL REGULATOR DAUR"/>
    <property type="match status" value="1"/>
</dbReference>
<dbReference type="Pfam" id="PF13309">
    <property type="entry name" value="HTH_22"/>
    <property type="match status" value="1"/>
</dbReference>
<name>Z9JWJ2_9MICO</name>
<evidence type="ECO:0000313" key="3">
    <source>
        <dbReference type="EMBL" id="EWS82388.1"/>
    </source>
</evidence>
<evidence type="ECO:0000259" key="2">
    <source>
        <dbReference type="Pfam" id="PF13309"/>
    </source>
</evidence>
<dbReference type="eggNOG" id="COG2964">
    <property type="taxonomic scope" value="Bacteria"/>
</dbReference>
<evidence type="ECO:0000259" key="1">
    <source>
        <dbReference type="Pfam" id="PF08348"/>
    </source>
</evidence>
<dbReference type="OrthoDB" id="9796595at2"/>
<feature type="domain" description="YheO-like" evidence="1">
    <location>
        <begin position="22"/>
        <end position="136"/>
    </location>
</feature>
<dbReference type="AlphaFoldDB" id="Z9JWJ2"/>
<dbReference type="EMBL" id="JDYK01000003">
    <property type="protein sequence ID" value="EWS82388.1"/>
    <property type="molecule type" value="Genomic_DNA"/>
</dbReference>
<dbReference type="STRING" id="396014.BF93_12390"/>
<feature type="domain" description="Transcriptional regulator DauR-like HTH" evidence="2">
    <location>
        <begin position="181"/>
        <end position="242"/>
    </location>
</feature>
<proteinExistence type="predicted"/>
<dbReference type="GO" id="GO:0003677">
    <property type="term" value="F:DNA binding"/>
    <property type="evidence" value="ECO:0007669"/>
    <property type="project" value="UniProtKB-KW"/>
</dbReference>
<accession>Z9JWJ2</accession>
<dbReference type="PATRIC" id="fig|396014.3.peg.986"/>
<dbReference type="Pfam" id="PF08348">
    <property type="entry name" value="PAS_6"/>
    <property type="match status" value="1"/>
</dbReference>
<dbReference type="RefSeq" id="WP_084148274.1">
    <property type="nucleotide sequence ID" value="NZ_KK069989.1"/>
</dbReference>
<reference evidence="3 4" key="1">
    <citation type="submission" date="2014-02" db="EMBL/GenBank/DDBJ databases">
        <title>Genome sequence of Brachybacterium phenoliresistens strain W13A50.</title>
        <authorList>
            <person name="Wang X."/>
        </authorList>
    </citation>
    <scope>NUCLEOTIDE SEQUENCE [LARGE SCALE GENOMIC DNA]</scope>
    <source>
        <strain evidence="3 4">W13A50</strain>
    </source>
</reference>
<gene>
    <name evidence="3" type="ORF">BF93_12390</name>
</gene>
<dbReference type="InterPro" id="IPR039445">
    <property type="entry name" value="DauR-like_HTH"/>
</dbReference>
<organism evidence="3 4">
    <name type="scientific">Brachybacterium phenoliresistens</name>
    <dbReference type="NCBI Taxonomy" id="396014"/>
    <lineage>
        <taxon>Bacteria</taxon>
        <taxon>Bacillati</taxon>
        <taxon>Actinomycetota</taxon>
        <taxon>Actinomycetes</taxon>
        <taxon>Micrococcales</taxon>
        <taxon>Dermabacteraceae</taxon>
        <taxon>Brachybacterium</taxon>
    </lineage>
</organism>
<comment type="caution">
    <text evidence="3">The sequence shown here is derived from an EMBL/GenBank/DDBJ whole genome shotgun (WGS) entry which is preliminary data.</text>
</comment>
<evidence type="ECO:0000313" key="4">
    <source>
        <dbReference type="Proteomes" id="UP000023067"/>
    </source>
</evidence>
<keyword evidence="3" id="KW-0238">DNA-binding</keyword>
<dbReference type="PANTHER" id="PTHR35568:SF1">
    <property type="entry name" value="TRANSCRIPTIONAL REGULATOR DAUR"/>
    <property type="match status" value="1"/>
</dbReference>
<dbReference type="Proteomes" id="UP000023067">
    <property type="component" value="Unassembled WGS sequence"/>
</dbReference>
<sequence length="248" mass="25877">MPTDPAPRRVAVPFETIDEVLAVYGPLLPAIAAAVGPRCEVVLHDLSAEDVDLSATIVAIAHGEVSGRDVGGPSSNLGFEVLADGDEDHDAFGYGGRTRDGRELRSSSLYLRNAAGRVIAALCINYDLSAVRALQSLAAALDPVRPAGSAGAEGAAGAAVGGAPGAEAPQEVLGADIGDVVEDMITRAIAETGREPGALGRDEKVRIVRRLDERGVTRVGDAMRRIAARLEVSRSTAYQYLDEARRRA</sequence>
<protein>
    <submittedName>
        <fullName evidence="3">DNA-binding protein</fullName>
    </submittedName>
</protein>
<dbReference type="InterPro" id="IPR013559">
    <property type="entry name" value="YheO"/>
</dbReference>
<keyword evidence="4" id="KW-1185">Reference proteome</keyword>
<dbReference type="InterPro" id="IPR039446">
    <property type="entry name" value="DauR-like"/>
</dbReference>